<gene>
    <name evidence="1" type="ORF">PFDG_04757</name>
</gene>
<sequence>MVFIKDVRGFFCKRRKLDEKCKHCVIKIVDTTHHRAPLREKKLTVRKPTLFSLKTEGKAYVLAAK</sequence>
<dbReference type="AlphaFoldDB" id="A0A0L7M8M9"/>
<feature type="non-terminal residue" evidence="1">
    <location>
        <position position="65"/>
    </location>
</feature>
<protein>
    <submittedName>
        <fullName evidence="1">Uncharacterized protein</fullName>
    </submittedName>
</protein>
<accession>A0A0L7M8M9</accession>
<dbReference type="KEGG" id="pfd:PFDG_04757"/>
<dbReference type="EMBL" id="GG702012">
    <property type="protein sequence ID" value="KOB89207.1"/>
    <property type="molecule type" value="Genomic_DNA"/>
</dbReference>
<organism evidence="1 2">
    <name type="scientific">Plasmodium falciparum (isolate Dd2)</name>
    <dbReference type="NCBI Taxonomy" id="57267"/>
    <lineage>
        <taxon>Eukaryota</taxon>
        <taxon>Sar</taxon>
        <taxon>Alveolata</taxon>
        <taxon>Apicomplexa</taxon>
        <taxon>Aconoidasida</taxon>
        <taxon>Haemosporida</taxon>
        <taxon>Plasmodiidae</taxon>
        <taxon>Plasmodium</taxon>
        <taxon>Plasmodium (Laverania)</taxon>
    </lineage>
</organism>
<reference evidence="2" key="2">
    <citation type="submission" date="2006-09" db="EMBL/GenBank/DDBJ databases">
        <title>The genome sequence of Plasmodium falciparum Dd2.</title>
        <authorList>
            <consortium name="The Broad Institute Genome Sequencing Platform"/>
            <person name="Birren B."/>
            <person name="Lander E."/>
            <person name="Galagan J."/>
            <person name="Nusbaum C."/>
            <person name="Devon K."/>
            <person name="Henn M."/>
            <person name="Jaffe D."/>
            <person name="Butler J."/>
            <person name="Alvarez P."/>
            <person name="Gnerre S."/>
            <person name="Grabherr M."/>
            <person name="Kleber M."/>
            <person name="Mauceli E."/>
            <person name="Brockman W."/>
            <person name="MacCallum I.A."/>
            <person name="Rounsley S."/>
            <person name="Young S."/>
            <person name="LaButti K."/>
            <person name="Pushparaj V."/>
            <person name="DeCaprio D."/>
            <person name="Crawford M."/>
            <person name="Koehrsen M."/>
            <person name="Engels R."/>
            <person name="Montgomery P."/>
            <person name="Pearson M."/>
            <person name="Howarth C."/>
            <person name="Larson L."/>
            <person name="Luoma S."/>
            <person name="White J."/>
            <person name="Kodira C."/>
            <person name="Zeng Q."/>
            <person name="O'Leary S."/>
            <person name="Yandava C."/>
            <person name="Alvarado L."/>
            <person name="Wirth D."/>
            <person name="Volkman S."/>
            <person name="Hartl D."/>
        </authorList>
    </citation>
    <scope>NUCLEOTIDE SEQUENCE [LARGE SCALE GENOMIC DNA]</scope>
</reference>
<proteinExistence type="predicted"/>
<evidence type="ECO:0000313" key="2">
    <source>
        <dbReference type="Proteomes" id="UP000054282"/>
    </source>
</evidence>
<evidence type="ECO:0000313" key="1">
    <source>
        <dbReference type="EMBL" id="KOB89207.1"/>
    </source>
</evidence>
<reference evidence="2" key="1">
    <citation type="submission" date="2006-09" db="EMBL/GenBank/DDBJ databases">
        <title>Annotation of Plasmodium falciparum Dd2.</title>
        <authorList>
            <consortium name="The Broad Institute Genome Sequencing Platform"/>
            <person name="Volkman S.K."/>
            <person name="Neafsey D.E."/>
            <person name="Dash A.P."/>
            <person name="Chitnis C.E."/>
            <person name="Hartl D.L."/>
            <person name="Young S.K."/>
            <person name="Zeng Q."/>
            <person name="Koehrsen M."/>
            <person name="Alvarado L."/>
            <person name="Berlin A."/>
            <person name="Borenstein D."/>
            <person name="Chapman S.B."/>
            <person name="Chen Z."/>
            <person name="Engels R."/>
            <person name="Freedman E."/>
            <person name="Gellesch M."/>
            <person name="Goldberg J."/>
            <person name="Griggs A."/>
            <person name="Gujja S."/>
            <person name="Heilman E.R."/>
            <person name="Heiman D.I."/>
            <person name="Howarth C."/>
            <person name="Jen D."/>
            <person name="Larson L."/>
            <person name="Mehta T."/>
            <person name="Neiman D."/>
            <person name="Park D."/>
            <person name="Pearson M."/>
            <person name="Roberts A."/>
            <person name="Saif S."/>
            <person name="Shea T."/>
            <person name="Shenoy N."/>
            <person name="Sisk P."/>
            <person name="Stolte C."/>
            <person name="Sykes S."/>
            <person name="Walk T."/>
            <person name="White J."/>
            <person name="Yandava C."/>
            <person name="Haas B."/>
            <person name="Henn M.R."/>
            <person name="Nusbaum C."/>
            <person name="Birren B."/>
        </authorList>
    </citation>
    <scope>NUCLEOTIDE SEQUENCE [LARGE SCALE GENOMIC DNA]</scope>
</reference>
<name>A0A0L7M8M9_PLAF4</name>
<dbReference type="Proteomes" id="UP000054282">
    <property type="component" value="Unassembled WGS sequence"/>
</dbReference>